<comment type="caution">
    <text evidence="7">The sequence shown here is derived from an EMBL/GenBank/DDBJ whole genome shotgun (WGS) entry which is preliminary data.</text>
</comment>
<evidence type="ECO:0000256" key="3">
    <source>
        <dbReference type="ARBA" id="ARBA00023139"/>
    </source>
</evidence>
<gene>
    <name evidence="7" type="ORF">GCM10010971_10890</name>
</gene>
<evidence type="ECO:0000256" key="1">
    <source>
        <dbReference type="ARBA" id="ARBA00022729"/>
    </source>
</evidence>
<feature type="domain" description="C-type lysozyme inhibitor" evidence="6">
    <location>
        <begin position="157"/>
        <end position="214"/>
    </location>
</feature>
<dbReference type="InterPro" id="IPR018660">
    <property type="entry name" value="MliC"/>
</dbReference>
<sequence length="226" mass="24343">MTKQPLTHPEAVMKFNPIVLGIVTFALFLSHMAQAAKPSFNCARVSTSAEKAICADDDLAALDRETSRLYKLASTDKSADPAARKNLKAVQRGWIKGRNDCWKESDLNACITASYVMRIYELRADFPATHRNSGASTSTGPFLMHCPGVDDAIPTAFVQVGAGYAYAALPGRKLVLTQVVAASGAHYQHNTGEGLFSLWNKGPDVLLQQPGQPDAQCTIDNSDQGS</sequence>
<dbReference type="EMBL" id="BMLY01000001">
    <property type="protein sequence ID" value="GGP25270.1"/>
    <property type="molecule type" value="Genomic_DNA"/>
</dbReference>
<protein>
    <recommendedName>
        <fullName evidence="9">Membrane-bound lysozyme-inhibitor of c-type lysozyme</fullName>
    </recommendedName>
</protein>
<reference evidence="8" key="1">
    <citation type="journal article" date="2019" name="Int. J. Syst. Evol. Microbiol.">
        <title>The Global Catalogue of Microorganisms (GCM) 10K type strain sequencing project: providing services to taxonomists for standard genome sequencing and annotation.</title>
        <authorList>
            <consortium name="The Broad Institute Genomics Platform"/>
            <consortium name="The Broad Institute Genome Sequencing Center for Infectious Disease"/>
            <person name="Wu L."/>
            <person name="Ma J."/>
        </authorList>
    </citation>
    <scope>NUCLEOTIDE SEQUENCE [LARGE SCALE GENOMIC DNA]</scope>
    <source>
        <strain evidence="8">CGMCC 1.8860</strain>
    </source>
</reference>
<dbReference type="Gene3D" id="2.40.128.200">
    <property type="match status" value="1"/>
</dbReference>
<dbReference type="Proteomes" id="UP000621859">
    <property type="component" value="Unassembled WGS sequence"/>
</dbReference>
<keyword evidence="3" id="KW-0564">Palmitate</keyword>
<dbReference type="PANTHER" id="PTHR37549">
    <property type="entry name" value="LIPOPROTEIN LPRI"/>
    <property type="match status" value="1"/>
</dbReference>
<dbReference type="Pfam" id="PF09864">
    <property type="entry name" value="MliC"/>
    <property type="match status" value="1"/>
</dbReference>
<feature type="domain" description="Lysozyme inhibitor LprI-like N-terminal" evidence="5">
    <location>
        <begin position="42"/>
        <end position="122"/>
    </location>
</feature>
<dbReference type="InterPro" id="IPR052755">
    <property type="entry name" value="Lysozyme_Inhibitor_LprI"/>
</dbReference>
<dbReference type="InterPro" id="IPR036328">
    <property type="entry name" value="MliC_sf"/>
</dbReference>
<keyword evidence="2" id="KW-0472">Membrane</keyword>
<keyword evidence="4" id="KW-0449">Lipoprotein</keyword>
<dbReference type="Pfam" id="PF07007">
    <property type="entry name" value="LprI"/>
    <property type="match status" value="1"/>
</dbReference>
<name>A0ABQ2PIU8_9NEIS</name>
<keyword evidence="1" id="KW-0732">Signal</keyword>
<evidence type="ECO:0000256" key="4">
    <source>
        <dbReference type="ARBA" id="ARBA00023288"/>
    </source>
</evidence>
<organism evidence="7 8">
    <name type="scientific">Silvimonas amylolytica</name>
    <dbReference type="NCBI Taxonomy" id="449663"/>
    <lineage>
        <taxon>Bacteria</taxon>
        <taxon>Pseudomonadati</taxon>
        <taxon>Pseudomonadota</taxon>
        <taxon>Betaproteobacteria</taxon>
        <taxon>Neisseriales</taxon>
        <taxon>Chitinibacteraceae</taxon>
        <taxon>Silvimonas</taxon>
    </lineage>
</organism>
<dbReference type="SUPFAM" id="SSF141488">
    <property type="entry name" value="YdhA-like"/>
    <property type="match status" value="1"/>
</dbReference>
<dbReference type="PANTHER" id="PTHR37549:SF1">
    <property type="entry name" value="LIPOPROTEIN LPRI"/>
    <property type="match status" value="1"/>
</dbReference>
<evidence type="ECO:0000313" key="8">
    <source>
        <dbReference type="Proteomes" id="UP000621859"/>
    </source>
</evidence>
<dbReference type="Gene3D" id="1.20.1270.180">
    <property type="match status" value="1"/>
</dbReference>
<dbReference type="InterPro" id="IPR009739">
    <property type="entry name" value="LprI-like_N"/>
</dbReference>
<keyword evidence="8" id="KW-1185">Reference proteome</keyword>
<proteinExistence type="predicted"/>
<accession>A0ABQ2PIU8</accession>
<evidence type="ECO:0000259" key="5">
    <source>
        <dbReference type="Pfam" id="PF07007"/>
    </source>
</evidence>
<evidence type="ECO:0008006" key="9">
    <source>
        <dbReference type="Google" id="ProtNLM"/>
    </source>
</evidence>
<evidence type="ECO:0000313" key="7">
    <source>
        <dbReference type="EMBL" id="GGP25270.1"/>
    </source>
</evidence>
<evidence type="ECO:0000259" key="6">
    <source>
        <dbReference type="Pfam" id="PF09864"/>
    </source>
</evidence>
<evidence type="ECO:0000256" key="2">
    <source>
        <dbReference type="ARBA" id="ARBA00023136"/>
    </source>
</evidence>